<evidence type="ECO:0000313" key="1">
    <source>
        <dbReference type="EMBL" id="SDF00798.1"/>
    </source>
</evidence>
<reference evidence="2" key="1">
    <citation type="submission" date="2016-10" db="EMBL/GenBank/DDBJ databases">
        <authorList>
            <person name="Varghese N."/>
            <person name="Submissions S."/>
        </authorList>
    </citation>
    <scope>NUCLEOTIDE SEQUENCE [LARGE SCALE GENOMIC DNA]</scope>
    <source>
        <strain evidence="2">CGMCC 1.6992</strain>
    </source>
</reference>
<sequence>MGVYRRLPDGGWRYEVVEAGLDLEELYVGLSARTLISPQTPAVGLCEAPFWGSRSGAGT</sequence>
<proteinExistence type="predicted"/>
<evidence type="ECO:0000313" key="2">
    <source>
        <dbReference type="Proteomes" id="UP000199446"/>
    </source>
</evidence>
<accession>A0A1G7HK79</accession>
<organism evidence="1 2">
    <name type="scientific">Thermus arciformis</name>
    <dbReference type="NCBI Taxonomy" id="482827"/>
    <lineage>
        <taxon>Bacteria</taxon>
        <taxon>Thermotogati</taxon>
        <taxon>Deinococcota</taxon>
        <taxon>Deinococci</taxon>
        <taxon>Thermales</taxon>
        <taxon>Thermaceae</taxon>
        <taxon>Thermus</taxon>
    </lineage>
</organism>
<dbReference type="Proteomes" id="UP000199446">
    <property type="component" value="Unassembled WGS sequence"/>
</dbReference>
<keyword evidence="2" id="KW-1185">Reference proteome</keyword>
<dbReference type="RefSeq" id="WP_093007572.1">
    <property type="nucleotide sequence ID" value="NZ_FNBC01000020.1"/>
</dbReference>
<gene>
    <name evidence="1" type="ORF">SAMN04488243_12012</name>
</gene>
<dbReference type="EMBL" id="FNBC01000020">
    <property type="protein sequence ID" value="SDF00798.1"/>
    <property type="molecule type" value="Genomic_DNA"/>
</dbReference>
<protein>
    <submittedName>
        <fullName evidence="1">Uncharacterized protein</fullName>
    </submittedName>
</protein>
<dbReference type="STRING" id="482827.SAMN04488243_12012"/>
<name>A0A1G7HK79_9DEIN</name>
<dbReference type="AlphaFoldDB" id="A0A1G7HK79"/>